<dbReference type="InterPro" id="IPR001810">
    <property type="entry name" value="F-box_dom"/>
</dbReference>
<keyword evidence="3" id="KW-1185">Reference proteome</keyword>
<evidence type="ECO:0000259" key="1">
    <source>
        <dbReference type="PROSITE" id="PS50181"/>
    </source>
</evidence>
<gene>
    <name evidence="2" type="primary">A04g507110.1_BraROA</name>
    <name evidence="2" type="ORF">IGI04_016340</name>
</gene>
<dbReference type="Pfam" id="PF07734">
    <property type="entry name" value="FBA_1"/>
    <property type="match status" value="1"/>
</dbReference>
<dbReference type="EMBL" id="JADBGQ010000004">
    <property type="protein sequence ID" value="KAG5401733.1"/>
    <property type="molecule type" value="Genomic_DNA"/>
</dbReference>
<dbReference type="InterPro" id="IPR017451">
    <property type="entry name" value="F-box-assoc_interact_dom"/>
</dbReference>
<comment type="caution">
    <text evidence="2">The sequence shown here is derived from an EMBL/GenBank/DDBJ whole genome shotgun (WGS) entry which is preliminary data.</text>
</comment>
<name>A0ABQ7MSN0_BRACM</name>
<dbReference type="InterPro" id="IPR006527">
    <property type="entry name" value="F-box-assoc_dom_typ1"/>
</dbReference>
<evidence type="ECO:0000313" key="2">
    <source>
        <dbReference type="EMBL" id="KAG5401733.1"/>
    </source>
</evidence>
<dbReference type="SUPFAM" id="SSF81383">
    <property type="entry name" value="F-box domain"/>
    <property type="match status" value="1"/>
</dbReference>
<dbReference type="Pfam" id="PF00646">
    <property type="entry name" value="F-box"/>
    <property type="match status" value="1"/>
</dbReference>
<organism evidence="2 3">
    <name type="scientific">Brassica rapa subsp. trilocularis</name>
    <dbReference type="NCBI Taxonomy" id="1813537"/>
    <lineage>
        <taxon>Eukaryota</taxon>
        <taxon>Viridiplantae</taxon>
        <taxon>Streptophyta</taxon>
        <taxon>Embryophyta</taxon>
        <taxon>Tracheophyta</taxon>
        <taxon>Spermatophyta</taxon>
        <taxon>Magnoliopsida</taxon>
        <taxon>eudicotyledons</taxon>
        <taxon>Gunneridae</taxon>
        <taxon>Pentapetalae</taxon>
        <taxon>rosids</taxon>
        <taxon>malvids</taxon>
        <taxon>Brassicales</taxon>
        <taxon>Brassicaceae</taxon>
        <taxon>Brassiceae</taxon>
        <taxon>Brassica</taxon>
    </lineage>
</organism>
<dbReference type="PANTHER" id="PTHR47993">
    <property type="entry name" value="OS09G0372900 PROTEIN-RELATED"/>
    <property type="match status" value="1"/>
</dbReference>
<evidence type="ECO:0000313" key="3">
    <source>
        <dbReference type="Proteomes" id="UP000823674"/>
    </source>
</evidence>
<dbReference type="Gene3D" id="1.20.1280.50">
    <property type="match status" value="1"/>
</dbReference>
<dbReference type="Proteomes" id="UP000823674">
    <property type="component" value="Chromosome A04"/>
</dbReference>
<reference evidence="2 3" key="1">
    <citation type="submission" date="2021-03" db="EMBL/GenBank/DDBJ databases">
        <authorList>
            <person name="King G.J."/>
            <person name="Bancroft I."/>
            <person name="Baten A."/>
            <person name="Bloomfield J."/>
            <person name="Borpatragohain P."/>
            <person name="He Z."/>
            <person name="Irish N."/>
            <person name="Irwin J."/>
            <person name="Liu K."/>
            <person name="Mauleon R.P."/>
            <person name="Moore J."/>
            <person name="Morris R."/>
            <person name="Ostergaard L."/>
            <person name="Wang B."/>
            <person name="Wells R."/>
        </authorList>
    </citation>
    <scope>NUCLEOTIDE SEQUENCE [LARGE SCALE GENOMIC DNA]</scope>
    <source>
        <strain evidence="2">R-o-18</strain>
        <tissue evidence="2">Leaf</tissue>
    </source>
</reference>
<proteinExistence type="predicted"/>
<feature type="domain" description="F-box" evidence="1">
    <location>
        <begin position="1"/>
        <end position="46"/>
    </location>
</feature>
<dbReference type="SMART" id="SM00256">
    <property type="entry name" value="FBOX"/>
    <property type="match status" value="1"/>
</dbReference>
<dbReference type="PROSITE" id="PS50181">
    <property type="entry name" value="FBOX"/>
    <property type="match status" value="1"/>
</dbReference>
<dbReference type="InterPro" id="IPR036047">
    <property type="entry name" value="F-box-like_dom_sf"/>
</dbReference>
<dbReference type="InterPro" id="IPR050233">
    <property type="entry name" value="A_thaliana_F-box"/>
</dbReference>
<dbReference type="PANTHER" id="PTHR47993:SF37">
    <property type="entry name" value="F-BOX ASSOCIATED UBIQUITINATION EFFECTOR FAMILY PROTEIN"/>
    <property type="match status" value="1"/>
</dbReference>
<dbReference type="NCBIfam" id="TIGR01640">
    <property type="entry name" value="F_box_assoc_1"/>
    <property type="match status" value="1"/>
</dbReference>
<accession>A0ABQ7MSN0</accession>
<sequence>MTSISDLPNCLVEQILSRLPLKSMRAVRLTCKEWDTLSKSRSFAKMHIDKLSAEFMEIATMDNNLYLKEDPFKGKYVCLDKQIKISQVFHCDGLLLCVLGEDYTKIIVWNPYWGQTRSIETRCYHGPCGCDRFSYALGYEDKKSCRSYKILRFVDHEYYENAPEDHQQFVLYEIYDFDSGLWRILDVTPHWRISLGQGTLSLKGNTYWPALHYNSVPGMLSDDHIICFDFTSETFGPLIPLPFGRIPGYVTLSCVREEEEEEKLGVLLRWPYLEFGIWVTAKIEAGKVSWSENLSVDTIPYHPLLFIDDEEKEVTTSFEDDRFILDDTEDTYCSAHIGSYVPSLAQIKQPSAGCKRKQQCDLETQEYDQNRLTLEKRSKECNR</sequence>
<protein>
    <recommendedName>
        <fullName evidence="1">F-box domain-containing protein</fullName>
    </recommendedName>
</protein>